<dbReference type="InterPro" id="IPR050250">
    <property type="entry name" value="Macrolide_Exporter_MacB"/>
</dbReference>
<keyword evidence="4 7" id="KW-1133">Transmembrane helix</keyword>
<evidence type="ECO:0000256" key="8">
    <source>
        <dbReference type="SAM" id="SignalP"/>
    </source>
</evidence>
<evidence type="ECO:0000256" key="2">
    <source>
        <dbReference type="ARBA" id="ARBA00022475"/>
    </source>
</evidence>
<feature type="transmembrane region" description="Helical" evidence="7">
    <location>
        <begin position="434"/>
        <end position="456"/>
    </location>
</feature>
<accession>A0ABV8LKS0</accession>
<evidence type="ECO:0000256" key="5">
    <source>
        <dbReference type="ARBA" id="ARBA00023136"/>
    </source>
</evidence>
<name>A0ABV8LKS0_9ACTN</name>
<evidence type="ECO:0000256" key="3">
    <source>
        <dbReference type="ARBA" id="ARBA00022692"/>
    </source>
</evidence>
<keyword evidence="5 7" id="KW-0472">Membrane</keyword>
<organism evidence="10 11">
    <name type="scientific">Hamadaea flava</name>
    <dbReference type="NCBI Taxonomy" id="1742688"/>
    <lineage>
        <taxon>Bacteria</taxon>
        <taxon>Bacillati</taxon>
        <taxon>Actinomycetota</taxon>
        <taxon>Actinomycetes</taxon>
        <taxon>Micromonosporales</taxon>
        <taxon>Micromonosporaceae</taxon>
        <taxon>Hamadaea</taxon>
    </lineage>
</organism>
<feature type="transmembrane region" description="Helical" evidence="7">
    <location>
        <begin position="988"/>
        <end position="1010"/>
    </location>
</feature>
<proteinExistence type="inferred from homology"/>
<keyword evidence="2" id="KW-1003">Cell membrane</keyword>
<feature type="signal peptide" evidence="8">
    <location>
        <begin position="1"/>
        <end position="23"/>
    </location>
</feature>
<feature type="transmembrane region" description="Helical" evidence="7">
    <location>
        <begin position="348"/>
        <end position="371"/>
    </location>
</feature>
<comment type="similarity">
    <text evidence="6">Belongs to the ABC-4 integral membrane protein family.</text>
</comment>
<evidence type="ECO:0000256" key="6">
    <source>
        <dbReference type="ARBA" id="ARBA00038076"/>
    </source>
</evidence>
<feature type="transmembrane region" description="Helical" evidence="7">
    <location>
        <begin position="945"/>
        <end position="968"/>
    </location>
</feature>
<dbReference type="RefSeq" id="WP_253754804.1">
    <property type="nucleotide sequence ID" value="NZ_JAMZDZ010000001.1"/>
</dbReference>
<dbReference type="EMBL" id="JBHSAY010000006">
    <property type="protein sequence ID" value="MFC4131350.1"/>
    <property type="molecule type" value="Genomic_DNA"/>
</dbReference>
<dbReference type="Pfam" id="PF02687">
    <property type="entry name" value="FtsX"/>
    <property type="match status" value="1"/>
</dbReference>
<evidence type="ECO:0000259" key="9">
    <source>
        <dbReference type="Pfam" id="PF02687"/>
    </source>
</evidence>
<feature type="transmembrane region" description="Helical" evidence="7">
    <location>
        <begin position="462"/>
        <end position="488"/>
    </location>
</feature>
<gene>
    <name evidence="10" type="ORF">ACFOZ4_12120</name>
</gene>
<feature type="transmembrane region" description="Helical" evidence="7">
    <location>
        <begin position="391"/>
        <end position="413"/>
    </location>
</feature>
<feature type="chain" id="PRO_5046006005" evidence="8">
    <location>
        <begin position="24"/>
        <end position="1023"/>
    </location>
</feature>
<keyword evidence="11" id="KW-1185">Reference proteome</keyword>
<feature type="transmembrane region" description="Helical" evidence="7">
    <location>
        <begin position="518"/>
        <end position="536"/>
    </location>
</feature>
<protein>
    <submittedName>
        <fullName evidence="10">ABC transporter permease</fullName>
    </submittedName>
</protein>
<keyword evidence="8" id="KW-0732">Signal</keyword>
<feature type="transmembrane region" description="Helical" evidence="7">
    <location>
        <begin position="305"/>
        <end position="327"/>
    </location>
</feature>
<comment type="subcellular location">
    <subcellularLocation>
        <location evidence="1">Cell membrane</location>
        <topology evidence="1">Multi-pass membrane protein</topology>
    </subcellularLocation>
</comment>
<evidence type="ECO:0000256" key="4">
    <source>
        <dbReference type="ARBA" id="ARBA00022989"/>
    </source>
</evidence>
<evidence type="ECO:0000313" key="10">
    <source>
        <dbReference type="EMBL" id="MFC4131350.1"/>
    </source>
</evidence>
<evidence type="ECO:0000313" key="11">
    <source>
        <dbReference type="Proteomes" id="UP001595816"/>
    </source>
</evidence>
<feature type="domain" description="ABC3 transporter permease C-terminal" evidence="9">
    <location>
        <begin position="312"/>
        <end position="420"/>
    </location>
</feature>
<reference evidence="11" key="1">
    <citation type="journal article" date="2019" name="Int. J. Syst. Evol. Microbiol.">
        <title>The Global Catalogue of Microorganisms (GCM) 10K type strain sequencing project: providing services to taxonomists for standard genome sequencing and annotation.</title>
        <authorList>
            <consortium name="The Broad Institute Genomics Platform"/>
            <consortium name="The Broad Institute Genome Sequencing Center for Infectious Disease"/>
            <person name="Wu L."/>
            <person name="Ma J."/>
        </authorList>
    </citation>
    <scope>NUCLEOTIDE SEQUENCE [LARGE SCALE GENOMIC DNA]</scope>
    <source>
        <strain evidence="11">CGMCC 4.7289</strain>
    </source>
</reference>
<evidence type="ECO:0000256" key="1">
    <source>
        <dbReference type="ARBA" id="ARBA00004651"/>
    </source>
</evidence>
<feature type="transmembrane region" description="Helical" evidence="7">
    <location>
        <begin position="890"/>
        <end position="910"/>
    </location>
</feature>
<keyword evidence="3 7" id="KW-0812">Transmembrane</keyword>
<sequence>MRHRAGRSLLVLLMAAVATTAAAAVPAYVRAAQESVVRDLLGPGSATDPTITVQLPTTGVGAQVGQPLTLAEGIGRAELVLGSSPYLAGLRTGRTAYAETNLKLTNVGIAEVVTGHLVYQPGICELATLTGRCPAAAGEVMVSTRTAEHYKIAVGDRLPIALGPSADLGRTSKGGGGGVPLAGTTHRPLVVGLFTPKDALDSAWGSQLQYSPVPDPHLGARYWTVDGIYTGTPDDVEKVAGAVVRRTVVLRLDLTTVDDAGVGRLDVALRDVTSGLSGQQMSARSAIPSVIVEIRKDQDAIAQTVPVGAVPLLVLALVVLMVLVAALTEERGPEIALARLHGYARGRVAAFGLAEVLSLITVAAPLGLLLSRLVLATVAGLWLAPGTPTPWSWTAFVAVGAALLTAYAAAAVASRRVFRTKVINLLRRVPQRTTWRAGALEGAAVALAVAALVTTVQDQESGLAVLAAPLLAIVVGVAGGRLLSLIAAARVRQTRRRADPVGVLTSASLSRRPGRQRIVVVVAVAASLMGFSAVAWDVAAQARAEAANGVVGAPSVYRVSAAGPQQLLEGVTAAVPDGSAMGVVRRAEFFDGNVVNVIGVQSDRLAKTATWFGHSDVDLEAIAAKLRPTPPAPSPVSGRLTVSLDATGLDQVPLVVAVEVRTGQRQQTVELGRLQQGLHEYAAEVPEGELAVLKLIRPPAQAEAVVGTLTIKRLSSAAGEVPIGGEGGWQPILPAGVKVGLTGDTELSARIEADGNGDIRIARLHAPKALPGLLAGPVPAVEVADDGWPFMAFATQPQTFTTLGTDRIVPGASGHGILVDVDYGLAQAQDLTGSVDNGTSIVYEVWAGDGAPKDLVDRLAAHGIQVRSSQTLSAYEDRLGRRAPALALRLYGIGALVAILLALGIVLLAVRVGAEQRRYGSAALLVAGVPETVLRKAVRREFVTLLGWPAGLGFLSGVAVAVLLLPGIPLVTTGVTGDAHWQPAPGALAVVAIACLGCLLIALPVAVRLIRQARPELLRGEAR</sequence>
<dbReference type="InterPro" id="IPR003838">
    <property type="entry name" value="ABC3_permease_C"/>
</dbReference>
<dbReference type="PANTHER" id="PTHR30572:SF4">
    <property type="entry name" value="ABC TRANSPORTER PERMEASE YTRF"/>
    <property type="match status" value="1"/>
</dbReference>
<dbReference type="Proteomes" id="UP001595816">
    <property type="component" value="Unassembled WGS sequence"/>
</dbReference>
<comment type="caution">
    <text evidence="10">The sequence shown here is derived from an EMBL/GenBank/DDBJ whole genome shotgun (WGS) entry which is preliminary data.</text>
</comment>
<dbReference type="PANTHER" id="PTHR30572">
    <property type="entry name" value="MEMBRANE COMPONENT OF TRANSPORTER-RELATED"/>
    <property type="match status" value="1"/>
</dbReference>
<evidence type="ECO:0000256" key="7">
    <source>
        <dbReference type="SAM" id="Phobius"/>
    </source>
</evidence>